<name>A0ABW0A8D6_9ACTN</name>
<keyword evidence="4" id="KW-1185">Reference proteome</keyword>
<evidence type="ECO:0000313" key="3">
    <source>
        <dbReference type="EMBL" id="MFC5148956.1"/>
    </source>
</evidence>
<evidence type="ECO:0000256" key="2">
    <source>
        <dbReference type="SAM" id="SignalP"/>
    </source>
</evidence>
<feature type="region of interest" description="Disordered" evidence="1">
    <location>
        <begin position="193"/>
        <end position="217"/>
    </location>
</feature>
<feature type="region of interest" description="Disordered" evidence="1">
    <location>
        <begin position="24"/>
        <end position="47"/>
    </location>
</feature>
<keyword evidence="2" id="KW-0732">Signal</keyword>
<comment type="caution">
    <text evidence="3">The sequence shown here is derived from an EMBL/GenBank/DDBJ whole genome shotgun (WGS) entry which is preliminary data.</text>
</comment>
<feature type="chain" id="PRO_5047185777" description="DUF4352 domain-containing protein" evidence="2">
    <location>
        <begin position="22"/>
        <end position="330"/>
    </location>
</feature>
<sequence length="330" mass="33477">MRTSRMATALTATTLITVLTASCGHDSESRSAAEPTPAGSTASRTAPAQPALEGIAAFGTPASVAGDWIVELRTPEKTEAPADSQSLPSGWTALRTTMRFTNRADHISMLPRTVLTMRYGADGRAAVLFSGAGLPGLPERGTTTRVKPGGSFAADIGLAVPAAAAGERATATAEVTKEGMAEAENLFFEGTLPGQAASTAPGSSSSQGPAAGATVPLGTWSTSGLRLSPISLAQGEAGGRRAELELSVANKSADPKKGMGVSLRILTGDALKQVASVTPGLGYKDAPIAPNRTATAMVRFTIPDTTVPGPITVEAITTGGTRTTFDGTLR</sequence>
<dbReference type="PROSITE" id="PS51257">
    <property type="entry name" value="PROKAR_LIPOPROTEIN"/>
    <property type="match status" value="1"/>
</dbReference>
<dbReference type="RefSeq" id="WP_382049161.1">
    <property type="nucleotide sequence ID" value="NZ_JBHSKJ010000022.1"/>
</dbReference>
<dbReference type="Proteomes" id="UP001596222">
    <property type="component" value="Unassembled WGS sequence"/>
</dbReference>
<evidence type="ECO:0000313" key="4">
    <source>
        <dbReference type="Proteomes" id="UP001596222"/>
    </source>
</evidence>
<protein>
    <recommendedName>
        <fullName evidence="5">DUF4352 domain-containing protein</fullName>
    </recommendedName>
</protein>
<gene>
    <name evidence="3" type="ORF">ACFPP6_30260</name>
</gene>
<reference evidence="4" key="1">
    <citation type="journal article" date="2019" name="Int. J. Syst. Evol. Microbiol.">
        <title>The Global Catalogue of Microorganisms (GCM) 10K type strain sequencing project: providing services to taxonomists for standard genome sequencing and annotation.</title>
        <authorList>
            <consortium name="The Broad Institute Genomics Platform"/>
            <consortium name="The Broad Institute Genome Sequencing Center for Infectious Disease"/>
            <person name="Wu L."/>
            <person name="Ma J."/>
        </authorList>
    </citation>
    <scope>NUCLEOTIDE SEQUENCE [LARGE SCALE GENOMIC DNA]</scope>
    <source>
        <strain evidence="4">CGMCC 4.1641</strain>
    </source>
</reference>
<accession>A0ABW0A8D6</accession>
<evidence type="ECO:0000256" key="1">
    <source>
        <dbReference type="SAM" id="MobiDB-lite"/>
    </source>
</evidence>
<feature type="compositionally biased region" description="Low complexity" evidence="1">
    <location>
        <begin position="194"/>
        <end position="214"/>
    </location>
</feature>
<proteinExistence type="predicted"/>
<feature type="signal peptide" evidence="2">
    <location>
        <begin position="1"/>
        <end position="21"/>
    </location>
</feature>
<evidence type="ECO:0008006" key="5">
    <source>
        <dbReference type="Google" id="ProtNLM"/>
    </source>
</evidence>
<organism evidence="3 4">
    <name type="scientific">Streptomyces aureoversilis</name>
    <dbReference type="NCBI Taxonomy" id="67277"/>
    <lineage>
        <taxon>Bacteria</taxon>
        <taxon>Bacillati</taxon>
        <taxon>Actinomycetota</taxon>
        <taxon>Actinomycetes</taxon>
        <taxon>Kitasatosporales</taxon>
        <taxon>Streptomycetaceae</taxon>
        <taxon>Streptomyces</taxon>
    </lineage>
</organism>
<dbReference type="EMBL" id="JBHSKJ010000022">
    <property type="protein sequence ID" value="MFC5148956.1"/>
    <property type="molecule type" value="Genomic_DNA"/>
</dbReference>